<dbReference type="PANTHER" id="PTHR11904">
    <property type="entry name" value="METHYLTHIOADENOSINE/PURINE NUCLEOSIDE PHOSPHORYLASE"/>
    <property type="match status" value="1"/>
</dbReference>
<dbReference type="GO" id="GO:0009116">
    <property type="term" value="P:nucleoside metabolic process"/>
    <property type="evidence" value="ECO:0007669"/>
    <property type="project" value="InterPro"/>
</dbReference>
<evidence type="ECO:0000313" key="15">
    <source>
        <dbReference type="WBParaSite" id="TREG1_62950.1"/>
    </source>
</evidence>
<dbReference type="InterPro" id="IPR000845">
    <property type="entry name" value="Nucleoside_phosphorylase_d"/>
</dbReference>
<dbReference type="NCBIfam" id="NF006054">
    <property type="entry name" value="PRK08202.1"/>
    <property type="match status" value="1"/>
</dbReference>
<proteinExistence type="inferred from homology"/>
<dbReference type="CDD" id="cd09009">
    <property type="entry name" value="PNP-EcPNPII_like"/>
    <property type="match status" value="1"/>
</dbReference>
<protein>
    <recommendedName>
        <fullName evidence="4">Purine nucleoside phosphorylase</fullName>
        <ecNumber evidence="3">2.4.2.1</ecNumber>
    </recommendedName>
    <alternativeName>
        <fullName evidence="12">Inosine phosphorylase</fullName>
    </alternativeName>
    <alternativeName>
        <fullName evidence="11">Inosine-guanosine phosphorylase</fullName>
    </alternativeName>
</protein>
<evidence type="ECO:0000256" key="7">
    <source>
        <dbReference type="ARBA" id="ARBA00023918"/>
    </source>
</evidence>
<comment type="catalytic activity">
    <reaction evidence="9">
        <text>2'-deoxyinosine + phosphate = 2-deoxy-alpha-D-ribose 1-phosphate + hypoxanthine</text>
        <dbReference type="Rhea" id="RHEA:27750"/>
        <dbReference type="ChEBI" id="CHEBI:17368"/>
        <dbReference type="ChEBI" id="CHEBI:28997"/>
        <dbReference type="ChEBI" id="CHEBI:43474"/>
        <dbReference type="ChEBI" id="CHEBI:57259"/>
        <dbReference type="EC" id="2.4.2.1"/>
    </reaction>
</comment>
<evidence type="ECO:0000313" key="14">
    <source>
        <dbReference type="Proteomes" id="UP000050795"/>
    </source>
</evidence>
<evidence type="ECO:0000256" key="12">
    <source>
        <dbReference type="ARBA" id="ARBA00033072"/>
    </source>
</evidence>
<dbReference type="AlphaFoldDB" id="A0AA85K5A2"/>
<dbReference type="WBParaSite" id="TREG1_62950.1">
    <property type="protein sequence ID" value="TREG1_62950.1"/>
    <property type="gene ID" value="TREG1_62950"/>
</dbReference>
<evidence type="ECO:0000256" key="1">
    <source>
        <dbReference type="ARBA" id="ARBA00005058"/>
    </source>
</evidence>
<evidence type="ECO:0000256" key="9">
    <source>
        <dbReference type="ARBA" id="ARBA00023950"/>
    </source>
</evidence>
<feature type="domain" description="Nucleoside phosphorylase" evidence="13">
    <location>
        <begin position="86"/>
        <end position="331"/>
    </location>
</feature>
<evidence type="ECO:0000256" key="3">
    <source>
        <dbReference type="ARBA" id="ARBA00011886"/>
    </source>
</evidence>
<comment type="similarity">
    <text evidence="2">Belongs to the PNP/MTAP phosphorylase family.</text>
</comment>
<evidence type="ECO:0000259" key="13">
    <source>
        <dbReference type="Pfam" id="PF01048"/>
    </source>
</evidence>
<evidence type="ECO:0000256" key="2">
    <source>
        <dbReference type="ARBA" id="ARBA00006751"/>
    </source>
</evidence>
<evidence type="ECO:0000256" key="4">
    <source>
        <dbReference type="ARBA" id="ARBA00013834"/>
    </source>
</evidence>
<keyword evidence="14" id="KW-1185">Reference proteome</keyword>
<evidence type="ECO:0000256" key="8">
    <source>
        <dbReference type="ARBA" id="ARBA00023929"/>
    </source>
</evidence>
<keyword evidence="5" id="KW-0328">Glycosyltransferase</keyword>
<dbReference type="Gene3D" id="3.40.50.1580">
    <property type="entry name" value="Nucleoside phosphorylase domain"/>
    <property type="match status" value="1"/>
</dbReference>
<comment type="catalytic activity">
    <reaction evidence="8">
        <text>2'-deoxyguanosine + phosphate = 2-deoxy-alpha-D-ribose 1-phosphate + guanine</text>
        <dbReference type="Rhea" id="RHEA:27738"/>
        <dbReference type="ChEBI" id="CHEBI:16235"/>
        <dbReference type="ChEBI" id="CHEBI:17172"/>
        <dbReference type="ChEBI" id="CHEBI:43474"/>
        <dbReference type="ChEBI" id="CHEBI:57259"/>
        <dbReference type="EC" id="2.4.2.1"/>
    </reaction>
</comment>
<dbReference type="Pfam" id="PF01048">
    <property type="entry name" value="PNP_UDP_1"/>
    <property type="match status" value="1"/>
</dbReference>
<evidence type="ECO:0000256" key="5">
    <source>
        <dbReference type="ARBA" id="ARBA00022676"/>
    </source>
</evidence>
<reference evidence="15 16" key="2">
    <citation type="submission" date="2023-11" db="UniProtKB">
        <authorList>
            <consortium name="WormBaseParasite"/>
        </authorList>
    </citation>
    <scope>IDENTIFICATION</scope>
</reference>
<reference evidence="14" key="1">
    <citation type="submission" date="2022-06" db="EMBL/GenBank/DDBJ databases">
        <authorList>
            <person name="Berger JAMES D."/>
            <person name="Berger JAMES D."/>
        </authorList>
    </citation>
    <scope>NUCLEOTIDE SEQUENCE [LARGE SCALE GENOMIC DNA]</scope>
</reference>
<dbReference type="SUPFAM" id="SSF53167">
    <property type="entry name" value="Purine and uridine phosphorylases"/>
    <property type="match status" value="1"/>
</dbReference>
<accession>A0AA85K5A2</accession>
<evidence type="ECO:0000313" key="16">
    <source>
        <dbReference type="WBParaSite" id="TREG1_62960.1"/>
    </source>
</evidence>
<keyword evidence="6" id="KW-0808">Transferase</keyword>
<dbReference type="InterPro" id="IPR035994">
    <property type="entry name" value="Nucleoside_phosphorylase_sf"/>
</dbReference>
<comment type="pathway">
    <text evidence="1">Purine metabolism; purine nucleoside salvage.</text>
</comment>
<dbReference type="PANTHER" id="PTHR11904:SF9">
    <property type="entry name" value="PURINE NUCLEOSIDE PHOSPHORYLASE-RELATED"/>
    <property type="match status" value="1"/>
</dbReference>
<dbReference type="GO" id="GO:0005737">
    <property type="term" value="C:cytoplasm"/>
    <property type="evidence" value="ECO:0007669"/>
    <property type="project" value="TreeGrafter"/>
</dbReference>
<dbReference type="EC" id="2.4.2.1" evidence="3"/>
<dbReference type="NCBIfam" id="TIGR01700">
    <property type="entry name" value="PNPH"/>
    <property type="match status" value="1"/>
</dbReference>
<sequence length="345" mass="37954">MVFVFRNIWSLKHSMTSDNDIVVRLSRSVDGYITLLNPRVCVVLHCTDPARRIVQYKKMSSKITASYENVSEVADHIRKLINIKPEIGIVCGSGLGELANGVQNATVIPYVDIPGFPNSTVQGHSGNLVFGTLSGRKVVVMQGRFHMYEGWTRHEIAIPIRVMKLLGVKTLLLSNAVGGLNRDLKGGDFVVLKDHLYFAGLGLNGILVGENEDKFGPRFPALSDAYDSDLRKLAIKIAREEKFGDVVHEGVYGMNGGPCYETPAECKMMLMMGCDVVGMSTIPEVIFARHCGMKVLAISLVTNISVLDVDSKVCANHEEVLAMSNKRATLLQSWFAKIISRLPSE</sequence>
<name>A0AA85K5A2_TRIRE</name>
<comment type="catalytic activity">
    <reaction evidence="10">
        <text>guanosine + phosphate = alpha-D-ribose 1-phosphate + guanine</text>
        <dbReference type="Rhea" id="RHEA:13233"/>
        <dbReference type="ChEBI" id="CHEBI:16235"/>
        <dbReference type="ChEBI" id="CHEBI:16750"/>
        <dbReference type="ChEBI" id="CHEBI:43474"/>
        <dbReference type="ChEBI" id="CHEBI:57720"/>
        <dbReference type="EC" id="2.4.2.1"/>
    </reaction>
</comment>
<organism evidence="14 15">
    <name type="scientific">Trichobilharzia regenti</name>
    <name type="common">Nasal bird schistosome</name>
    <dbReference type="NCBI Taxonomy" id="157069"/>
    <lineage>
        <taxon>Eukaryota</taxon>
        <taxon>Metazoa</taxon>
        <taxon>Spiralia</taxon>
        <taxon>Lophotrochozoa</taxon>
        <taxon>Platyhelminthes</taxon>
        <taxon>Trematoda</taxon>
        <taxon>Digenea</taxon>
        <taxon>Strigeidida</taxon>
        <taxon>Schistosomatoidea</taxon>
        <taxon>Schistosomatidae</taxon>
        <taxon>Trichobilharzia</taxon>
    </lineage>
</organism>
<evidence type="ECO:0000256" key="10">
    <source>
        <dbReference type="ARBA" id="ARBA00023970"/>
    </source>
</evidence>
<dbReference type="InterPro" id="IPR011270">
    <property type="entry name" value="Pur_Nuc_Pase_Ino/Guo-sp"/>
</dbReference>
<dbReference type="GO" id="GO:0004731">
    <property type="term" value="F:purine-nucleoside phosphorylase activity"/>
    <property type="evidence" value="ECO:0007669"/>
    <property type="project" value="UniProtKB-EC"/>
</dbReference>
<dbReference type="NCBIfam" id="TIGR01697">
    <property type="entry name" value="PNPH-PUNA-XAPA"/>
    <property type="match status" value="1"/>
</dbReference>
<comment type="catalytic activity">
    <reaction evidence="7">
        <text>inosine + phosphate = alpha-D-ribose 1-phosphate + hypoxanthine</text>
        <dbReference type="Rhea" id="RHEA:27646"/>
        <dbReference type="ChEBI" id="CHEBI:17368"/>
        <dbReference type="ChEBI" id="CHEBI:17596"/>
        <dbReference type="ChEBI" id="CHEBI:43474"/>
        <dbReference type="ChEBI" id="CHEBI:57720"/>
        <dbReference type="EC" id="2.4.2.1"/>
    </reaction>
</comment>
<evidence type="ECO:0000256" key="11">
    <source>
        <dbReference type="ARBA" id="ARBA00031036"/>
    </source>
</evidence>
<dbReference type="FunFam" id="3.40.50.1580:FF:000004">
    <property type="entry name" value="Purine nucleoside phosphorylase"/>
    <property type="match status" value="1"/>
</dbReference>
<dbReference type="WBParaSite" id="TREG1_62960.1">
    <property type="protein sequence ID" value="TREG1_62960.1"/>
    <property type="gene ID" value="TREG1_62960"/>
</dbReference>
<dbReference type="Proteomes" id="UP000050795">
    <property type="component" value="Unassembled WGS sequence"/>
</dbReference>
<evidence type="ECO:0000256" key="6">
    <source>
        <dbReference type="ARBA" id="ARBA00022679"/>
    </source>
</evidence>
<dbReference type="InterPro" id="IPR011268">
    <property type="entry name" value="Purine_phosphorylase"/>
</dbReference>